<keyword evidence="5" id="KW-0804">Transcription</keyword>
<dbReference type="AlphaFoldDB" id="A0A9P8KZ09"/>
<dbReference type="InterPro" id="IPR009044">
    <property type="entry name" value="ssDNA-bd_transcriptional_reg"/>
</dbReference>
<proteinExistence type="inferred from homology"/>
<dbReference type="InterPro" id="IPR003173">
    <property type="entry name" value="PC4_C"/>
</dbReference>
<dbReference type="OrthoDB" id="2505440at2759"/>
<feature type="compositionally biased region" description="Basic and acidic residues" evidence="7">
    <location>
        <begin position="177"/>
        <end position="198"/>
    </location>
</feature>
<evidence type="ECO:0000256" key="5">
    <source>
        <dbReference type="ARBA" id="ARBA00023163"/>
    </source>
</evidence>
<evidence type="ECO:0000256" key="7">
    <source>
        <dbReference type="SAM" id="MobiDB-lite"/>
    </source>
</evidence>
<dbReference type="InterPro" id="IPR045125">
    <property type="entry name" value="Sub1/Tcp4-like"/>
</dbReference>
<reference evidence="9" key="1">
    <citation type="submission" date="2021-03" db="EMBL/GenBank/DDBJ databases">
        <title>Comparative genomics and phylogenomic investigation of the class Geoglossomycetes provide insights into ecological specialization and systematics.</title>
        <authorList>
            <person name="Melie T."/>
            <person name="Pirro S."/>
            <person name="Miller A.N."/>
            <person name="Quandt A."/>
        </authorList>
    </citation>
    <scope>NUCLEOTIDE SEQUENCE</scope>
    <source>
        <strain evidence="9">GBOQ0MN5Z8</strain>
    </source>
</reference>
<keyword evidence="10" id="KW-1185">Reference proteome</keyword>
<dbReference type="SUPFAM" id="SSF54447">
    <property type="entry name" value="ssDNA-binding transcriptional regulator domain"/>
    <property type="match status" value="1"/>
</dbReference>
<feature type="region of interest" description="Disordered" evidence="7">
    <location>
        <begin position="22"/>
        <end position="77"/>
    </location>
</feature>
<keyword evidence="3" id="KW-0805">Transcription regulation</keyword>
<dbReference type="EMBL" id="JAGHQL010000107">
    <property type="protein sequence ID" value="KAH0538468.1"/>
    <property type="molecule type" value="Genomic_DNA"/>
</dbReference>
<dbReference type="Proteomes" id="UP000698800">
    <property type="component" value="Unassembled WGS sequence"/>
</dbReference>
<dbReference type="FunFam" id="2.30.31.10:FF:000011">
    <property type="entry name" value="RNA polymerase II transcriptional coactivator KELP"/>
    <property type="match status" value="1"/>
</dbReference>
<protein>
    <recommendedName>
        <fullName evidence="8">Transcriptional coactivator p15 (PC4) C-terminal domain-containing protein</fullName>
    </recommendedName>
</protein>
<dbReference type="GO" id="GO:0003677">
    <property type="term" value="F:DNA binding"/>
    <property type="evidence" value="ECO:0007669"/>
    <property type="project" value="UniProtKB-KW"/>
</dbReference>
<dbReference type="GO" id="GO:0005634">
    <property type="term" value="C:nucleus"/>
    <property type="evidence" value="ECO:0007669"/>
    <property type="project" value="UniProtKB-SubCell"/>
</dbReference>
<feature type="compositionally biased region" description="Low complexity" evidence="7">
    <location>
        <begin position="218"/>
        <end position="228"/>
    </location>
</feature>
<dbReference type="GO" id="GO:0003713">
    <property type="term" value="F:transcription coactivator activity"/>
    <property type="evidence" value="ECO:0007669"/>
    <property type="project" value="InterPro"/>
</dbReference>
<evidence type="ECO:0000256" key="3">
    <source>
        <dbReference type="ARBA" id="ARBA00023015"/>
    </source>
</evidence>
<evidence type="ECO:0000256" key="2">
    <source>
        <dbReference type="ARBA" id="ARBA00009001"/>
    </source>
</evidence>
<evidence type="ECO:0000256" key="6">
    <source>
        <dbReference type="ARBA" id="ARBA00023242"/>
    </source>
</evidence>
<organism evidence="9 10">
    <name type="scientific">Glutinoglossum americanum</name>
    <dbReference type="NCBI Taxonomy" id="1670608"/>
    <lineage>
        <taxon>Eukaryota</taxon>
        <taxon>Fungi</taxon>
        <taxon>Dikarya</taxon>
        <taxon>Ascomycota</taxon>
        <taxon>Pezizomycotina</taxon>
        <taxon>Geoglossomycetes</taxon>
        <taxon>Geoglossales</taxon>
        <taxon>Geoglossaceae</taxon>
        <taxon>Glutinoglossum</taxon>
    </lineage>
</organism>
<accession>A0A9P8KZ09</accession>
<feature type="domain" description="Transcriptional coactivator p15 (PC4) C-terminal" evidence="8">
    <location>
        <begin position="80"/>
        <end position="130"/>
    </location>
</feature>
<sequence length="228" mass="24676">MLIRDKSKKRSAARAVEDGYASDDGFVVDSDGGDEVPLAKRAKTSTAARKETNSSRPRKKSAKAKPAGSADIDDNGDMFWEISNNRRVTISEFKGKRLVSIREYYEKDGKHLPGKKGISMPMDQYSKLMSIVPEVETALKAQGEEVVRPAFKSSGDGDDDDDDGGGGGADGEAEEVPGERERLSVRVGNGERKGNGVKKDKRKKNFEATSEEEEGEEAVAGGNEADED</sequence>
<keyword evidence="6" id="KW-0539">Nucleus</keyword>
<comment type="caution">
    <text evidence="9">The sequence shown here is derived from an EMBL/GenBank/DDBJ whole genome shotgun (WGS) entry which is preliminary data.</text>
</comment>
<evidence type="ECO:0000313" key="9">
    <source>
        <dbReference type="EMBL" id="KAH0538468.1"/>
    </source>
</evidence>
<dbReference type="GO" id="GO:0060261">
    <property type="term" value="P:positive regulation of transcription initiation by RNA polymerase II"/>
    <property type="evidence" value="ECO:0007669"/>
    <property type="project" value="InterPro"/>
</dbReference>
<feature type="region of interest" description="Disordered" evidence="7">
    <location>
        <begin position="140"/>
        <end position="228"/>
    </location>
</feature>
<evidence type="ECO:0000256" key="1">
    <source>
        <dbReference type="ARBA" id="ARBA00004123"/>
    </source>
</evidence>
<dbReference type="Pfam" id="PF02229">
    <property type="entry name" value="PC4"/>
    <property type="match status" value="1"/>
</dbReference>
<comment type="subcellular location">
    <subcellularLocation>
        <location evidence="1">Nucleus</location>
    </subcellularLocation>
</comment>
<gene>
    <name evidence="9" type="ORF">FGG08_004917</name>
</gene>
<comment type="similarity">
    <text evidence="2">Belongs to the transcriptional coactivator PC4 family.</text>
</comment>
<evidence type="ECO:0000313" key="10">
    <source>
        <dbReference type="Proteomes" id="UP000698800"/>
    </source>
</evidence>
<evidence type="ECO:0000256" key="4">
    <source>
        <dbReference type="ARBA" id="ARBA00023125"/>
    </source>
</evidence>
<evidence type="ECO:0000259" key="8">
    <source>
        <dbReference type="Pfam" id="PF02229"/>
    </source>
</evidence>
<name>A0A9P8KZ09_9PEZI</name>
<dbReference type="PANTHER" id="PTHR13215">
    <property type="entry name" value="RNA POLYMERASE II TRANSCRIPTIONAL COACTIVATOR"/>
    <property type="match status" value="1"/>
</dbReference>
<keyword evidence="4" id="KW-0238">DNA-binding</keyword>
<dbReference type="Gene3D" id="2.30.31.10">
    <property type="entry name" value="Transcriptional Coactivator Pc4, Chain A"/>
    <property type="match status" value="1"/>
</dbReference>